<proteinExistence type="predicted"/>
<protein>
    <recommendedName>
        <fullName evidence="4">Transmembrane protein</fullName>
    </recommendedName>
</protein>
<dbReference type="RefSeq" id="WP_065327572.1">
    <property type="nucleotide sequence ID" value="NZ_NFFZ01000004.1"/>
</dbReference>
<evidence type="ECO:0000313" key="3">
    <source>
        <dbReference type="Proteomes" id="UP000194857"/>
    </source>
</evidence>
<feature type="transmembrane region" description="Helical" evidence="1">
    <location>
        <begin position="71"/>
        <end position="91"/>
    </location>
</feature>
<evidence type="ECO:0000313" key="2">
    <source>
        <dbReference type="EMBL" id="OTI63117.1"/>
    </source>
</evidence>
<reference evidence="2 3" key="1">
    <citation type="submission" date="2017-05" db="EMBL/GenBank/DDBJ databases">
        <authorList>
            <person name="Song R."/>
            <person name="Chenine A.L."/>
            <person name="Ruprecht R.M."/>
        </authorList>
    </citation>
    <scope>NUCLEOTIDE SEQUENCE [LARGE SCALE GENOMIC DNA]</scope>
    <source>
        <strain evidence="2 3">S567_C10_BS</strain>
    </source>
</reference>
<name>A0A241XRS7_PSEAI</name>
<dbReference type="EMBL" id="NFFZ01000004">
    <property type="protein sequence ID" value="OTI63117.1"/>
    <property type="molecule type" value="Genomic_DNA"/>
</dbReference>
<keyword evidence="1" id="KW-1133">Transmembrane helix</keyword>
<evidence type="ECO:0008006" key="4">
    <source>
        <dbReference type="Google" id="ProtNLM"/>
    </source>
</evidence>
<organism evidence="2 3">
    <name type="scientific">Pseudomonas aeruginosa</name>
    <dbReference type="NCBI Taxonomy" id="287"/>
    <lineage>
        <taxon>Bacteria</taxon>
        <taxon>Pseudomonadati</taxon>
        <taxon>Pseudomonadota</taxon>
        <taxon>Gammaproteobacteria</taxon>
        <taxon>Pseudomonadales</taxon>
        <taxon>Pseudomonadaceae</taxon>
        <taxon>Pseudomonas</taxon>
    </lineage>
</organism>
<comment type="caution">
    <text evidence="2">The sequence shown here is derived from an EMBL/GenBank/DDBJ whole genome shotgun (WGS) entry which is preliminary data.</text>
</comment>
<accession>A0A241XRS7</accession>
<keyword evidence="1" id="KW-0472">Membrane</keyword>
<feature type="transmembrane region" description="Helical" evidence="1">
    <location>
        <begin position="97"/>
        <end position="117"/>
    </location>
</feature>
<feature type="transmembrane region" description="Helical" evidence="1">
    <location>
        <begin position="23"/>
        <end position="50"/>
    </location>
</feature>
<sequence>MIAETAQQNQQAELPQGPLAKAAGLAVVIFMLVAFSYLAICIGASSWLTFQVPITDEDMRNASFLSWRIGVYWHGSAFGLLIALFGVMNLLSGRLVGLTMMVIGMSAVFATSEVSALRQGILDGDLKIGCYSYDSLECRKQLDVPVGDAQSIFRDTSEMRHGGFAQWYEPIRAAADAKVTAVFPNTMPGVAFLQSPILVMKHMDKLKSLVAEQREEVARFKAAFAKP</sequence>
<dbReference type="Proteomes" id="UP000194857">
    <property type="component" value="Unassembled WGS sequence"/>
</dbReference>
<keyword evidence="1" id="KW-0812">Transmembrane</keyword>
<evidence type="ECO:0000256" key="1">
    <source>
        <dbReference type="SAM" id="Phobius"/>
    </source>
</evidence>
<gene>
    <name evidence="2" type="ORF">CAZ10_09790</name>
</gene>
<dbReference type="AlphaFoldDB" id="A0A241XRS7"/>